<dbReference type="InterPro" id="IPR044672">
    <property type="entry name" value="MOCS2A"/>
</dbReference>
<dbReference type="UniPathway" id="UPA00344"/>
<dbReference type="PANTHER" id="PTHR33359:SF1">
    <property type="entry name" value="MOLYBDOPTERIN SYNTHASE SULFUR CARRIER SUBUNIT"/>
    <property type="match status" value="1"/>
</dbReference>
<dbReference type="InterPro" id="IPR016155">
    <property type="entry name" value="Mopterin_synth/thiamin_S_b"/>
</dbReference>
<dbReference type="GO" id="GO:0000166">
    <property type="term" value="F:nucleotide binding"/>
    <property type="evidence" value="ECO:0007669"/>
    <property type="project" value="UniProtKB-KW"/>
</dbReference>
<protein>
    <recommendedName>
        <fullName evidence="6">Molybdopterin synthase sulfur carrier subunit</fullName>
    </recommendedName>
    <alternativeName>
        <fullName evidence="6">Molybdenum cofactor synthesis protein 2 small subunit</fullName>
    </alternativeName>
    <alternativeName>
        <fullName evidence="6">Molybdenum cofactor synthesis protein 2A</fullName>
        <shortName evidence="6">MOCS2A</shortName>
    </alternativeName>
    <alternativeName>
        <fullName evidence="6">Sulfur carrier protein MOCS2A</fullName>
    </alternativeName>
</protein>
<evidence type="ECO:0000256" key="5">
    <source>
        <dbReference type="ARBA" id="ARBA00023150"/>
    </source>
</evidence>
<dbReference type="Gramene" id="Aco013571.1.mrna1">
    <property type="protein sequence ID" value="Aco013571.1.mrna1"/>
    <property type="gene ID" value="Aco013571.1.path1"/>
</dbReference>
<name>A0A6P5GRX2_ANACO</name>
<dbReference type="GO" id="GO:1990140">
    <property type="term" value="C:molybdopterin synthase complex"/>
    <property type="evidence" value="ECO:0007669"/>
    <property type="project" value="UniProtKB-UniRule"/>
</dbReference>
<dbReference type="GO" id="GO:0009734">
    <property type="term" value="P:auxin-activated signaling pathway"/>
    <property type="evidence" value="ECO:0007669"/>
    <property type="project" value="EnsemblPlants"/>
</dbReference>
<feature type="modified residue" description="1-thioglycine; alternate" evidence="6">
    <location>
        <position position="134"/>
    </location>
</feature>
<comment type="subunit">
    <text evidence="6">Heterotetramer; composed of 2 small (MOCS2A) and 2 large (MOCS2B) subunits.</text>
</comment>
<feature type="modified residue" description="Glycyl adenylate; alternate" evidence="6">
    <location>
        <position position="134"/>
    </location>
</feature>
<dbReference type="InterPro" id="IPR003749">
    <property type="entry name" value="ThiS/MoaD-like"/>
</dbReference>
<dbReference type="PANTHER" id="PTHR33359">
    <property type="entry name" value="MOLYBDOPTERIN SYNTHASE SULFUR CARRIER SUBUNIT"/>
    <property type="match status" value="1"/>
</dbReference>
<dbReference type="InterPro" id="IPR028887">
    <property type="entry name" value="MOCS2A_euk"/>
</dbReference>
<dbReference type="Gene3D" id="3.10.20.30">
    <property type="match status" value="1"/>
</dbReference>
<evidence type="ECO:0000256" key="3">
    <source>
        <dbReference type="ARBA" id="ARBA00022553"/>
    </source>
</evidence>
<evidence type="ECO:0000313" key="8">
    <source>
        <dbReference type="RefSeq" id="XP_020110552.1"/>
    </source>
</evidence>
<comment type="PTM">
    <text evidence="6">C-terminal thiocarboxylation occurs in 2 steps, it is first acyl-adenylated (-COAMP) via the hesA/moeB/thiF part of MOCS3, then thiocarboxylated (-COSH) via the rhodanese domain of MOCS3.</text>
</comment>
<dbReference type="GO" id="GO:1990133">
    <property type="term" value="C:molybdopterin adenylyltransferase complex"/>
    <property type="evidence" value="ECO:0007669"/>
    <property type="project" value="TreeGrafter"/>
</dbReference>
<evidence type="ECO:0000256" key="6">
    <source>
        <dbReference type="HAMAP-Rule" id="MF_03051"/>
    </source>
</evidence>
<keyword evidence="7" id="KW-1185">Reference proteome</keyword>
<dbReference type="CDD" id="cd00754">
    <property type="entry name" value="Ubl_MoaD"/>
    <property type="match status" value="1"/>
</dbReference>
<dbReference type="FunFam" id="3.10.20.30:FF:000010">
    <property type="entry name" value="Molybdopterin synthase sulfur carrier subunit"/>
    <property type="match status" value="1"/>
</dbReference>
<evidence type="ECO:0000256" key="1">
    <source>
        <dbReference type="ARBA" id="ARBA00005046"/>
    </source>
</evidence>
<dbReference type="Proteomes" id="UP000515123">
    <property type="component" value="Linkage group 20"/>
</dbReference>
<reference evidence="8" key="2">
    <citation type="submission" date="2025-08" db="UniProtKB">
        <authorList>
            <consortium name="RefSeq"/>
        </authorList>
    </citation>
    <scope>IDENTIFICATION</scope>
    <source>
        <tissue evidence="8">Leaf</tissue>
    </source>
</reference>
<comment type="subcellular location">
    <subcellularLocation>
        <location evidence="6">Cytoplasm</location>
    </subcellularLocation>
</comment>
<reference evidence="7" key="1">
    <citation type="journal article" date="2015" name="Nat. Genet.">
        <title>The pineapple genome and the evolution of CAM photosynthesis.</title>
        <authorList>
            <person name="Ming R."/>
            <person name="VanBuren R."/>
            <person name="Wai C.M."/>
            <person name="Tang H."/>
            <person name="Schatz M.C."/>
            <person name="Bowers J.E."/>
            <person name="Lyons E."/>
            <person name="Wang M.L."/>
            <person name="Chen J."/>
            <person name="Biggers E."/>
            <person name="Zhang J."/>
            <person name="Huang L."/>
            <person name="Zhang L."/>
            <person name="Miao W."/>
            <person name="Zhang J."/>
            <person name="Ye Z."/>
            <person name="Miao C."/>
            <person name="Lin Z."/>
            <person name="Wang H."/>
            <person name="Zhou H."/>
            <person name="Yim W.C."/>
            <person name="Priest H.D."/>
            <person name="Zheng C."/>
            <person name="Woodhouse M."/>
            <person name="Edger P.P."/>
            <person name="Guyot R."/>
            <person name="Guo H.B."/>
            <person name="Guo H."/>
            <person name="Zheng G."/>
            <person name="Singh R."/>
            <person name="Sharma A."/>
            <person name="Min X."/>
            <person name="Zheng Y."/>
            <person name="Lee H."/>
            <person name="Gurtowski J."/>
            <person name="Sedlazeck F.J."/>
            <person name="Harkess A."/>
            <person name="McKain M.R."/>
            <person name="Liao Z."/>
            <person name="Fang J."/>
            <person name="Liu J."/>
            <person name="Zhang X."/>
            <person name="Zhang Q."/>
            <person name="Hu W."/>
            <person name="Qin Y."/>
            <person name="Wang K."/>
            <person name="Chen L.Y."/>
            <person name="Shirley N."/>
            <person name="Lin Y.R."/>
            <person name="Liu L.Y."/>
            <person name="Hernandez A.G."/>
            <person name="Wright C.L."/>
            <person name="Bulone V."/>
            <person name="Tuskan G.A."/>
            <person name="Heath K."/>
            <person name="Zee F."/>
            <person name="Moore P.H."/>
            <person name="Sunkar R."/>
            <person name="Leebens-Mack J.H."/>
            <person name="Mockler T."/>
            <person name="Bennetzen J.L."/>
            <person name="Freeling M."/>
            <person name="Sankoff D."/>
            <person name="Paterson A.H."/>
            <person name="Zhu X."/>
            <person name="Yang X."/>
            <person name="Smith J.A."/>
            <person name="Cushman J.C."/>
            <person name="Paull R.E."/>
            <person name="Yu Q."/>
        </authorList>
    </citation>
    <scope>NUCLEOTIDE SEQUENCE [LARGE SCALE GENOMIC DNA]</scope>
    <source>
        <strain evidence="7">cv. F153</strain>
    </source>
</reference>
<dbReference type="GO" id="GO:0006777">
    <property type="term" value="P:Mo-molybdopterin cofactor biosynthetic process"/>
    <property type="evidence" value="ECO:0007669"/>
    <property type="project" value="UniProtKB-UniRule"/>
</dbReference>
<dbReference type="NCBIfam" id="TIGR01682">
    <property type="entry name" value="moaD"/>
    <property type="match status" value="1"/>
</dbReference>
<dbReference type="OrthoDB" id="1936631at2759"/>
<proteinExistence type="inferred from homology"/>
<comment type="function">
    <text evidence="6">Acts as a sulfur carrier required for molybdopterin biosynthesis. Component of the molybdopterin synthase complex that catalyzes the conversion of precursor Z into molybdopterin by mediating the incorporation of 2 sulfur atoms into precursor Z to generate a dithiolene group. In the complex, serves as sulfur donor by being thiocarboxylated (-COSH) at its C-terminus by MOCS3. After interaction with MOCS2B, the sulfur is then transferred to precursor Z to form molybdopterin.</text>
</comment>
<dbReference type="Pfam" id="PF02597">
    <property type="entry name" value="ThiS"/>
    <property type="match status" value="1"/>
</dbReference>
<dbReference type="HAMAP" id="MF_03051">
    <property type="entry name" value="MOCS2A"/>
    <property type="match status" value="1"/>
</dbReference>
<dbReference type="InterPro" id="IPR012675">
    <property type="entry name" value="Beta-grasp_dom_sf"/>
</dbReference>
<evidence type="ECO:0000313" key="7">
    <source>
        <dbReference type="Proteomes" id="UP000515123"/>
    </source>
</evidence>
<gene>
    <name evidence="8" type="primary">LOC109725681</name>
</gene>
<keyword evidence="3 6" id="KW-0597">Phosphoprotein</keyword>
<evidence type="ECO:0000256" key="2">
    <source>
        <dbReference type="ARBA" id="ARBA00022490"/>
    </source>
</evidence>
<keyword evidence="2 6" id="KW-0963">Cytoplasm</keyword>
<sequence length="134" mass="14652">MADQLTDDQISEFKEASSLFDKDGDDTSSVHGMTELIEILKENDKSKIPINSSIEIKVLFFARARDLTGLSETSIELPEGSTAGDCMSKLLTKFPNLEEISNSMVLALNEEYAPESTVLKNRDELAIIPPISGG</sequence>
<accession>A0A6P5GRX2</accession>
<comment type="pathway">
    <text evidence="1 6">Cofactor biosynthesis; molybdopterin biosynthesis.</text>
</comment>
<dbReference type="GeneID" id="109725681"/>
<evidence type="ECO:0000256" key="4">
    <source>
        <dbReference type="ARBA" id="ARBA00022741"/>
    </source>
</evidence>
<dbReference type="GO" id="GO:0030366">
    <property type="term" value="F:molybdopterin synthase activity"/>
    <property type="evidence" value="ECO:0007669"/>
    <property type="project" value="UniProtKB-UniRule"/>
</dbReference>
<keyword evidence="5 6" id="KW-0501">Molybdenum cofactor biosynthesis</keyword>
<organism evidence="7 8">
    <name type="scientific">Ananas comosus</name>
    <name type="common">Pineapple</name>
    <name type="synonym">Ananas ananas</name>
    <dbReference type="NCBI Taxonomy" id="4615"/>
    <lineage>
        <taxon>Eukaryota</taxon>
        <taxon>Viridiplantae</taxon>
        <taxon>Streptophyta</taxon>
        <taxon>Embryophyta</taxon>
        <taxon>Tracheophyta</taxon>
        <taxon>Spermatophyta</taxon>
        <taxon>Magnoliopsida</taxon>
        <taxon>Liliopsida</taxon>
        <taxon>Poales</taxon>
        <taxon>Bromeliaceae</taxon>
        <taxon>Bromelioideae</taxon>
        <taxon>Ananas</taxon>
    </lineage>
</organism>
<dbReference type="RefSeq" id="XP_020110552.1">
    <property type="nucleotide sequence ID" value="XM_020254963.1"/>
</dbReference>
<dbReference type="AlphaFoldDB" id="A0A6P5GRX2"/>
<comment type="similarity">
    <text evidence="6">Belongs to the MoaD family. MOCS2A subfamily.</text>
</comment>
<keyword evidence="4 6" id="KW-0547">Nucleotide-binding</keyword>
<dbReference type="SUPFAM" id="SSF54285">
    <property type="entry name" value="MoaD/ThiS"/>
    <property type="match status" value="1"/>
</dbReference>